<sequence>MHKKHRGERLENRRGSWKRKSGVDLKHKNWTRDSGLNKRHKGWTKETIARLETQRLDYNGCNLGTGAILETQKLDWRNSSWPGDRELGKRHSHWTRDTAAGMETQMID</sequence>
<feature type="region of interest" description="Disordered" evidence="1">
    <location>
        <begin position="80"/>
        <end position="108"/>
    </location>
</feature>
<accession>A0AAV4CKS5</accession>
<dbReference type="Proteomes" id="UP000735302">
    <property type="component" value="Unassembled WGS sequence"/>
</dbReference>
<name>A0AAV4CKS5_9GAST</name>
<evidence type="ECO:0000313" key="3">
    <source>
        <dbReference type="Proteomes" id="UP000735302"/>
    </source>
</evidence>
<dbReference type="AlphaFoldDB" id="A0AAV4CKS5"/>
<feature type="region of interest" description="Disordered" evidence="1">
    <location>
        <begin position="1"/>
        <end position="39"/>
    </location>
</feature>
<reference evidence="2 3" key="1">
    <citation type="journal article" date="2021" name="Elife">
        <title>Chloroplast acquisition without the gene transfer in kleptoplastic sea slugs, Plakobranchus ocellatus.</title>
        <authorList>
            <person name="Maeda T."/>
            <person name="Takahashi S."/>
            <person name="Yoshida T."/>
            <person name="Shimamura S."/>
            <person name="Takaki Y."/>
            <person name="Nagai Y."/>
            <person name="Toyoda A."/>
            <person name="Suzuki Y."/>
            <person name="Arimoto A."/>
            <person name="Ishii H."/>
            <person name="Satoh N."/>
            <person name="Nishiyama T."/>
            <person name="Hasebe M."/>
            <person name="Maruyama T."/>
            <person name="Minagawa J."/>
            <person name="Obokata J."/>
            <person name="Shigenobu S."/>
        </authorList>
    </citation>
    <scope>NUCLEOTIDE SEQUENCE [LARGE SCALE GENOMIC DNA]</scope>
</reference>
<organism evidence="2 3">
    <name type="scientific">Plakobranchus ocellatus</name>
    <dbReference type="NCBI Taxonomy" id="259542"/>
    <lineage>
        <taxon>Eukaryota</taxon>
        <taxon>Metazoa</taxon>
        <taxon>Spiralia</taxon>
        <taxon>Lophotrochozoa</taxon>
        <taxon>Mollusca</taxon>
        <taxon>Gastropoda</taxon>
        <taxon>Heterobranchia</taxon>
        <taxon>Euthyneura</taxon>
        <taxon>Panpulmonata</taxon>
        <taxon>Sacoglossa</taxon>
        <taxon>Placobranchoidea</taxon>
        <taxon>Plakobranchidae</taxon>
        <taxon>Plakobranchus</taxon>
    </lineage>
</organism>
<comment type="caution">
    <text evidence="2">The sequence shown here is derived from an EMBL/GenBank/DDBJ whole genome shotgun (WGS) entry which is preliminary data.</text>
</comment>
<dbReference type="EMBL" id="BLXT01006425">
    <property type="protein sequence ID" value="GFO31708.1"/>
    <property type="molecule type" value="Genomic_DNA"/>
</dbReference>
<protein>
    <submittedName>
        <fullName evidence="2">Uncharacterized protein</fullName>
    </submittedName>
</protein>
<proteinExistence type="predicted"/>
<evidence type="ECO:0000313" key="2">
    <source>
        <dbReference type="EMBL" id="GFO31708.1"/>
    </source>
</evidence>
<gene>
    <name evidence="2" type="ORF">PoB_005821300</name>
</gene>
<keyword evidence="3" id="KW-1185">Reference proteome</keyword>
<feature type="compositionally biased region" description="Basic and acidic residues" evidence="1">
    <location>
        <begin position="21"/>
        <end position="31"/>
    </location>
</feature>
<evidence type="ECO:0000256" key="1">
    <source>
        <dbReference type="SAM" id="MobiDB-lite"/>
    </source>
</evidence>